<dbReference type="PANTHER" id="PTHR46481:SF10">
    <property type="entry name" value="ZINC FINGER BED DOMAIN-CONTAINING PROTEIN 39"/>
    <property type="match status" value="1"/>
</dbReference>
<dbReference type="PANTHER" id="PTHR46481">
    <property type="entry name" value="ZINC FINGER BED DOMAIN-CONTAINING PROTEIN 4"/>
    <property type="match status" value="1"/>
</dbReference>
<evidence type="ECO:0000313" key="6">
    <source>
        <dbReference type="EMBL" id="PBK90597.1"/>
    </source>
</evidence>
<evidence type="ECO:0000256" key="5">
    <source>
        <dbReference type="ARBA" id="ARBA00023242"/>
    </source>
</evidence>
<keyword evidence="7" id="KW-1185">Reference proteome</keyword>
<reference evidence="7" key="1">
    <citation type="journal article" date="2017" name="Nat. Ecol. Evol.">
        <title>Genome expansion and lineage-specific genetic innovations in the forest pathogenic fungi Armillaria.</title>
        <authorList>
            <person name="Sipos G."/>
            <person name="Prasanna A.N."/>
            <person name="Walter M.C."/>
            <person name="O'Connor E."/>
            <person name="Balint B."/>
            <person name="Krizsan K."/>
            <person name="Kiss B."/>
            <person name="Hess J."/>
            <person name="Varga T."/>
            <person name="Slot J."/>
            <person name="Riley R."/>
            <person name="Boka B."/>
            <person name="Rigling D."/>
            <person name="Barry K."/>
            <person name="Lee J."/>
            <person name="Mihaltcheva S."/>
            <person name="LaButti K."/>
            <person name="Lipzen A."/>
            <person name="Waldron R."/>
            <person name="Moloney N.M."/>
            <person name="Sperisen C."/>
            <person name="Kredics L."/>
            <person name="Vagvoelgyi C."/>
            <person name="Patrignani A."/>
            <person name="Fitzpatrick D."/>
            <person name="Nagy I."/>
            <person name="Doyle S."/>
            <person name="Anderson J.B."/>
            <person name="Grigoriev I.V."/>
            <person name="Gueldener U."/>
            <person name="Muensterkoetter M."/>
            <person name="Nagy L.G."/>
        </authorList>
    </citation>
    <scope>NUCLEOTIDE SEQUENCE [LARGE SCALE GENOMIC DNA]</scope>
    <source>
        <strain evidence="7">Ar21-2</strain>
    </source>
</reference>
<dbReference type="GO" id="GO:0008270">
    <property type="term" value="F:zinc ion binding"/>
    <property type="evidence" value="ECO:0007669"/>
    <property type="project" value="UniProtKB-KW"/>
</dbReference>
<keyword evidence="4" id="KW-0862">Zinc</keyword>
<feature type="non-terminal residue" evidence="6">
    <location>
        <position position="1"/>
    </location>
</feature>
<evidence type="ECO:0000256" key="3">
    <source>
        <dbReference type="ARBA" id="ARBA00022771"/>
    </source>
</evidence>
<dbReference type="InterPro" id="IPR052035">
    <property type="entry name" value="ZnF_BED_domain_contain"/>
</dbReference>
<evidence type="ECO:0008006" key="8">
    <source>
        <dbReference type="Google" id="ProtNLM"/>
    </source>
</evidence>
<dbReference type="SUPFAM" id="SSF53098">
    <property type="entry name" value="Ribonuclease H-like"/>
    <property type="match status" value="1"/>
</dbReference>
<evidence type="ECO:0000313" key="7">
    <source>
        <dbReference type="Proteomes" id="UP000217790"/>
    </source>
</evidence>
<dbReference type="InterPro" id="IPR012337">
    <property type="entry name" value="RNaseH-like_sf"/>
</dbReference>
<gene>
    <name evidence="6" type="ORF">ARMGADRAFT_934150</name>
</gene>
<dbReference type="GO" id="GO:0005634">
    <property type="term" value="C:nucleus"/>
    <property type="evidence" value="ECO:0007669"/>
    <property type="project" value="UniProtKB-SubCell"/>
</dbReference>
<protein>
    <recommendedName>
        <fullName evidence="8">hAT-like transposase RNase-H fold domain-containing protein</fullName>
    </recommendedName>
</protein>
<dbReference type="Proteomes" id="UP000217790">
    <property type="component" value="Unassembled WGS sequence"/>
</dbReference>
<organism evidence="6 7">
    <name type="scientific">Armillaria gallica</name>
    <name type="common">Bulbous honey fungus</name>
    <name type="synonym">Armillaria bulbosa</name>
    <dbReference type="NCBI Taxonomy" id="47427"/>
    <lineage>
        <taxon>Eukaryota</taxon>
        <taxon>Fungi</taxon>
        <taxon>Dikarya</taxon>
        <taxon>Basidiomycota</taxon>
        <taxon>Agaricomycotina</taxon>
        <taxon>Agaricomycetes</taxon>
        <taxon>Agaricomycetidae</taxon>
        <taxon>Agaricales</taxon>
        <taxon>Marasmiineae</taxon>
        <taxon>Physalacriaceae</taxon>
        <taxon>Armillaria</taxon>
    </lineage>
</organism>
<proteinExistence type="predicted"/>
<dbReference type="InParanoid" id="A0A2H3DNE4"/>
<dbReference type="OMA" id="MIECALM"/>
<evidence type="ECO:0000256" key="2">
    <source>
        <dbReference type="ARBA" id="ARBA00022723"/>
    </source>
</evidence>
<dbReference type="OrthoDB" id="3172935at2759"/>
<comment type="subcellular location">
    <subcellularLocation>
        <location evidence="1">Nucleus</location>
    </subcellularLocation>
</comment>
<keyword evidence="5" id="KW-0539">Nucleus</keyword>
<evidence type="ECO:0000256" key="4">
    <source>
        <dbReference type="ARBA" id="ARBA00022833"/>
    </source>
</evidence>
<sequence>YDDSYRCFAHIINLACKAVLSAITDLEFAALDAVDFEPTLEEANTFGAALQRDPIALVRTLVQVICASSLRRQFFSEVAAALKLNNLQLLHDVITHWPSTLLMIDHALYLRLAVDKFLSAREFPELQKYKLGDTEWNVLADFKEILSVPHSFQQLLSTEKTPCICNTIPAFEAMKTMWENKQLNFPHLADIITAGLDKLDDYHEQADDVPVYFFAICKCHSLKNISILMPNSNQSYAQTHVVSSAYTREGSRYTGDVY</sequence>
<name>A0A2H3DNE4_ARMGA</name>
<keyword evidence="3" id="KW-0863">Zinc-finger</keyword>
<evidence type="ECO:0000256" key="1">
    <source>
        <dbReference type="ARBA" id="ARBA00004123"/>
    </source>
</evidence>
<dbReference type="EMBL" id="KZ293665">
    <property type="protein sequence ID" value="PBK90597.1"/>
    <property type="molecule type" value="Genomic_DNA"/>
</dbReference>
<dbReference type="AlphaFoldDB" id="A0A2H3DNE4"/>
<accession>A0A2H3DNE4</accession>
<keyword evidence="2" id="KW-0479">Metal-binding</keyword>